<dbReference type="EMBL" id="AMZH03000256">
    <property type="protein sequence ID" value="RRT84669.1"/>
    <property type="molecule type" value="Genomic_DNA"/>
</dbReference>
<sequence>MAGGATGGDEVKGGRSDDAGEIGVDVVMVLVQHDGSGFWQGRGALDRGRMQQSGWAPIRSALRTRQPW</sequence>
<name>A0A427B851_ENSVE</name>
<dbReference type="Proteomes" id="UP000287651">
    <property type="component" value="Unassembled WGS sequence"/>
</dbReference>
<protein>
    <submittedName>
        <fullName evidence="1">Uncharacterized protein</fullName>
    </submittedName>
</protein>
<reference evidence="1 2" key="1">
    <citation type="journal article" date="2014" name="Agronomy (Basel)">
        <title>A Draft Genome Sequence for Ensete ventricosum, the Drought-Tolerant Tree Against Hunger.</title>
        <authorList>
            <person name="Harrison J."/>
            <person name="Moore K.A."/>
            <person name="Paszkiewicz K."/>
            <person name="Jones T."/>
            <person name="Grant M."/>
            <person name="Ambacheew D."/>
            <person name="Muzemil S."/>
            <person name="Studholme D.J."/>
        </authorList>
    </citation>
    <scope>NUCLEOTIDE SEQUENCE [LARGE SCALE GENOMIC DNA]</scope>
</reference>
<organism evidence="1 2">
    <name type="scientific">Ensete ventricosum</name>
    <name type="common">Abyssinian banana</name>
    <name type="synonym">Musa ensete</name>
    <dbReference type="NCBI Taxonomy" id="4639"/>
    <lineage>
        <taxon>Eukaryota</taxon>
        <taxon>Viridiplantae</taxon>
        <taxon>Streptophyta</taxon>
        <taxon>Embryophyta</taxon>
        <taxon>Tracheophyta</taxon>
        <taxon>Spermatophyta</taxon>
        <taxon>Magnoliopsida</taxon>
        <taxon>Liliopsida</taxon>
        <taxon>Zingiberales</taxon>
        <taxon>Musaceae</taxon>
        <taxon>Ensete</taxon>
    </lineage>
</organism>
<accession>A0A427B851</accession>
<evidence type="ECO:0000313" key="2">
    <source>
        <dbReference type="Proteomes" id="UP000287651"/>
    </source>
</evidence>
<gene>
    <name evidence="1" type="ORF">B296_00009302</name>
</gene>
<evidence type="ECO:0000313" key="1">
    <source>
        <dbReference type="EMBL" id="RRT84669.1"/>
    </source>
</evidence>
<comment type="caution">
    <text evidence="1">The sequence shown here is derived from an EMBL/GenBank/DDBJ whole genome shotgun (WGS) entry which is preliminary data.</text>
</comment>
<dbReference type="AlphaFoldDB" id="A0A427B851"/>
<proteinExistence type="predicted"/>